<feature type="region of interest" description="Disordered" evidence="1">
    <location>
        <begin position="1"/>
        <end position="21"/>
    </location>
</feature>
<feature type="transmembrane region" description="Helical" evidence="2">
    <location>
        <begin position="281"/>
        <end position="312"/>
    </location>
</feature>
<feature type="transmembrane region" description="Helical" evidence="2">
    <location>
        <begin position="237"/>
        <end position="260"/>
    </location>
</feature>
<reference evidence="3 4" key="1">
    <citation type="journal article" date="2020" name="ISME J.">
        <title>Uncovering the hidden diversity of litter-decomposition mechanisms in mushroom-forming fungi.</title>
        <authorList>
            <person name="Floudas D."/>
            <person name="Bentzer J."/>
            <person name="Ahren D."/>
            <person name="Johansson T."/>
            <person name="Persson P."/>
            <person name="Tunlid A."/>
        </authorList>
    </citation>
    <scope>NUCLEOTIDE SEQUENCE [LARGE SCALE GENOMIC DNA]</scope>
    <source>
        <strain evidence="3 4">CBS 146.42</strain>
    </source>
</reference>
<evidence type="ECO:0000256" key="1">
    <source>
        <dbReference type="SAM" id="MobiDB-lite"/>
    </source>
</evidence>
<feature type="compositionally biased region" description="Basic and acidic residues" evidence="1">
    <location>
        <begin position="630"/>
        <end position="644"/>
    </location>
</feature>
<feature type="compositionally biased region" description="Polar residues" evidence="1">
    <location>
        <begin position="664"/>
        <end position="675"/>
    </location>
</feature>
<feature type="region of interest" description="Disordered" evidence="1">
    <location>
        <begin position="420"/>
        <end position="444"/>
    </location>
</feature>
<proteinExistence type="predicted"/>
<dbReference type="AlphaFoldDB" id="A0A8H5D6E3"/>
<feature type="compositionally biased region" description="Polar residues" evidence="1">
    <location>
        <begin position="420"/>
        <end position="431"/>
    </location>
</feature>
<evidence type="ECO:0000313" key="4">
    <source>
        <dbReference type="Proteomes" id="UP000559027"/>
    </source>
</evidence>
<organism evidence="3 4">
    <name type="scientific">Leucocoprinus leucothites</name>
    <dbReference type="NCBI Taxonomy" id="201217"/>
    <lineage>
        <taxon>Eukaryota</taxon>
        <taxon>Fungi</taxon>
        <taxon>Dikarya</taxon>
        <taxon>Basidiomycota</taxon>
        <taxon>Agaricomycotina</taxon>
        <taxon>Agaricomycetes</taxon>
        <taxon>Agaricomycetidae</taxon>
        <taxon>Agaricales</taxon>
        <taxon>Agaricineae</taxon>
        <taxon>Agaricaceae</taxon>
        <taxon>Leucocoprinus</taxon>
    </lineage>
</organism>
<protein>
    <submittedName>
        <fullName evidence="3">Uncharacterized protein</fullName>
    </submittedName>
</protein>
<dbReference type="EMBL" id="JAACJO010000009">
    <property type="protein sequence ID" value="KAF5353994.1"/>
    <property type="molecule type" value="Genomic_DNA"/>
</dbReference>
<keyword evidence="2" id="KW-1133">Transmembrane helix</keyword>
<comment type="caution">
    <text evidence="3">The sequence shown here is derived from an EMBL/GenBank/DDBJ whole genome shotgun (WGS) entry which is preliminary data.</text>
</comment>
<dbReference type="Proteomes" id="UP000559027">
    <property type="component" value="Unassembled WGS sequence"/>
</dbReference>
<keyword evidence="2" id="KW-0472">Membrane</keyword>
<feature type="compositionally biased region" description="Low complexity" evidence="1">
    <location>
        <begin position="683"/>
        <end position="693"/>
    </location>
</feature>
<name>A0A8H5D6E3_9AGAR</name>
<accession>A0A8H5D6E3</accession>
<feature type="compositionally biased region" description="Polar residues" evidence="1">
    <location>
        <begin position="607"/>
        <end position="626"/>
    </location>
</feature>
<dbReference type="OrthoDB" id="3062801at2759"/>
<gene>
    <name evidence="3" type="ORF">D9756_006877</name>
</gene>
<evidence type="ECO:0000256" key="2">
    <source>
        <dbReference type="SAM" id="Phobius"/>
    </source>
</evidence>
<feature type="region of interest" description="Disordered" evidence="1">
    <location>
        <begin position="606"/>
        <end position="693"/>
    </location>
</feature>
<feature type="transmembrane region" description="Helical" evidence="2">
    <location>
        <begin position="332"/>
        <end position="356"/>
    </location>
</feature>
<feature type="transmembrane region" description="Helical" evidence="2">
    <location>
        <begin position="207"/>
        <end position="225"/>
    </location>
</feature>
<feature type="compositionally biased region" description="Polar residues" evidence="1">
    <location>
        <begin position="1"/>
        <end position="16"/>
    </location>
</feature>
<keyword evidence="2" id="KW-0812">Transmembrane</keyword>
<evidence type="ECO:0000313" key="3">
    <source>
        <dbReference type="EMBL" id="KAF5353994.1"/>
    </source>
</evidence>
<keyword evidence="4" id="KW-1185">Reference proteome</keyword>
<sequence>MFVDTANTLPQLRPQASRSSYASSLKSTSNVLHRTSTPAGTHLRLEGYTAVDPYEASISHSIINLHSREDADSSLEDIDVPEQYSVHQFSMLTNSVATGLDETKHYSLSDYILAFIIDTLPRLIYSYFLLRLPSLYFSRVARVFEDAELTMPEIKRMALELANARSENVHQALFTSLSTRAPETSPFWTLKSSWETFIESLLREWKTLNIISVLLLSAILTILQIDSAANDPLTRYSALSSLVCALMSLLYGCIFIIRFGSMKKPHKAAEWAWEARKMRTVIWWNVWVMLAMPAIWLSWSIVSYIVCIMSFLWRTGSTLDGSILPLTPELAFWPRLVISLMLALGVVYFVLITMTLRHYGSTMDRKWRERVKGWTDRLIYEQPFPEHIGAYANVINWGSSAQNSTSRKNSDDSSVGPFISSTRFVSRSPSPIGSPHELTNRAGTPVKDAEAIKEVLSPVQTFRAIELWYQNVEISPLPAELAGRNISEENWAGFTEEVAGAWNTPTLPTPQASVLRILSTWNANVFAPLHLEVVLCQEYYPEWPESPLYTIYITDRRVIHGRILPLEERFGKVPFGLIRIDVLDFSYLRHNWLSLFPPRGTEVHFNFHNSSSPPTPEQSHQRSTGFQAHDSYDDRISNESDRTSRNATGDHPAIDDMEDILLTARSSIRSPSTRFVATPSPRPSRQPSSGPDN</sequence>